<dbReference type="PANTHER" id="PTHR42924">
    <property type="entry name" value="EXONUCLEASE"/>
    <property type="match status" value="1"/>
</dbReference>
<feature type="transmembrane region" description="Helical" evidence="2">
    <location>
        <begin position="568"/>
        <end position="599"/>
    </location>
</feature>
<evidence type="ECO:0000259" key="3">
    <source>
        <dbReference type="SMART" id="SM00481"/>
    </source>
</evidence>
<feature type="transmembrane region" description="Helical" evidence="2">
    <location>
        <begin position="235"/>
        <end position="254"/>
    </location>
</feature>
<organism evidence="4 5">
    <name type="scientific">Linnemannia elongata AG-77</name>
    <dbReference type="NCBI Taxonomy" id="1314771"/>
    <lineage>
        <taxon>Eukaryota</taxon>
        <taxon>Fungi</taxon>
        <taxon>Fungi incertae sedis</taxon>
        <taxon>Mucoromycota</taxon>
        <taxon>Mortierellomycotina</taxon>
        <taxon>Mortierellomycetes</taxon>
        <taxon>Mortierellales</taxon>
        <taxon>Mortierellaceae</taxon>
        <taxon>Linnemannia</taxon>
    </lineage>
</organism>
<feature type="compositionally biased region" description="Polar residues" evidence="1">
    <location>
        <begin position="19"/>
        <end position="46"/>
    </location>
</feature>
<feature type="compositionally biased region" description="Low complexity" evidence="1">
    <location>
        <begin position="52"/>
        <end position="69"/>
    </location>
</feature>
<keyword evidence="2" id="KW-0472">Membrane</keyword>
<dbReference type="EMBL" id="KV442013">
    <property type="protein sequence ID" value="OAQ35674.1"/>
    <property type="molecule type" value="Genomic_DNA"/>
</dbReference>
<dbReference type="GO" id="GO:0035312">
    <property type="term" value="F:5'-3' DNA exonuclease activity"/>
    <property type="evidence" value="ECO:0007669"/>
    <property type="project" value="TreeGrafter"/>
</dbReference>
<name>A0A197KH43_9FUNG</name>
<dbReference type="InterPro" id="IPR003141">
    <property type="entry name" value="Pol/His_phosphatase_N"/>
</dbReference>
<proteinExistence type="predicted"/>
<keyword evidence="2" id="KW-0812">Transmembrane</keyword>
<dbReference type="InterPro" id="IPR016195">
    <property type="entry name" value="Pol/histidinol_Pase-like"/>
</dbReference>
<dbReference type="SMART" id="SM00481">
    <property type="entry name" value="POLIIIAc"/>
    <property type="match status" value="1"/>
</dbReference>
<feature type="region of interest" description="Disordered" evidence="1">
    <location>
        <begin position="1"/>
        <end position="116"/>
    </location>
</feature>
<dbReference type="Proteomes" id="UP000078512">
    <property type="component" value="Unassembled WGS sequence"/>
</dbReference>
<dbReference type="SUPFAM" id="SSF89550">
    <property type="entry name" value="PHP domain-like"/>
    <property type="match status" value="1"/>
</dbReference>
<dbReference type="AlphaFoldDB" id="A0A197KH43"/>
<keyword evidence="5" id="KW-1185">Reference proteome</keyword>
<feature type="domain" description="Polymerase/histidinol phosphatase N-terminal" evidence="3">
    <location>
        <begin position="296"/>
        <end position="365"/>
    </location>
</feature>
<feature type="compositionally biased region" description="Polar residues" evidence="1">
    <location>
        <begin position="70"/>
        <end position="81"/>
    </location>
</feature>
<evidence type="ECO:0000313" key="5">
    <source>
        <dbReference type="Proteomes" id="UP000078512"/>
    </source>
</evidence>
<dbReference type="InterPro" id="IPR004013">
    <property type="entry name" value="PHP_dom"/>
</dbReference>
<feature type="region of interest" description="Disordered" evidence="1">
    <location>
        <begin position="143"/>
        <end position="165"/>
    </location>
</feature>
<dbReference type="PANTHER" id="PTHR42924:SF3">
    <property type="entry name" value="POLYMERASE_HISTIDINOL PHOSPHATASE N-TERMINAL DOMAIN-CONTAINING PROTEIN"/>
    <property type="match status" value="1"/>
</dbReference>
<dbReference type="GO" id="GO:0004534">
    <property type="term" value="F:5'-3' RNA exonuclease activity"/>
    <property type="evidence" value="ECO:0007669"/>
    <property type="project" value="TreeGrafter"/>
</dbReference>
<protein>
    <submittedName>
        <fullName evidence="4">PHP domain-like protein</fullName>
    </submittedName>
</protein>
<evidence type="ECO:0000256" key="2">
    <source>
        <dbReference type="SAM" id="Phobius"/>
    </source>
</evidence>
<keyword evidence="2" id="KW-1133">Transmembrane helix</keyword>
<feature type="region of interest" description="Disordered" evidence="1">
    <location>
        <begin position="619"/>
        <end position="648"/>
    </location>
</feature>
<evidence type="ECO:0000313" key="4">
    <source>
        <dbReference type="EMBL" id="OAQ35674.1"/>
    </source>
</evidence>
<feature type="compositionally biased region" description="Low complexity" evidence="1">
    <location>
        <begin position="82"/>
        <end position="104"/>
    </location>
</feature>
<accession>A0A197KH43</accession>
<reference evidence="4 5" key="1">
    <citation type="submission" date="2016-05" db="EMBL/GenBank/DDBJ databases">
        <title>Genome sequencing reveals origins of a unique bacterial endosymbiosis in the earliest lineages of terrestrial Fungi.</title>
        <authorList>
            <consortium name="DOE Joint Genome Institute"/>
            <person name="Uehling J."/>
            <person name="Gryganskyi A."/>
            <person name="Hameed K."/>
            <person name="Tschaplinski T."/>
            <person name="Misztal P."/>
            <person name="Wu S."/>
            <person name="Desiro A."/>
            <person name="Vande Pol N."/>
            <person name="Du Z.-Y."/>
            <person name="Zienkiewicz A."/>
            <person name="Zienkiewicz K."/>
            <person name="Morin E."/>
            <person name="Tisserant E."/>
            <person name="Splivallo R."/>
            <person name="Hainaut M."/>
            <person name="Henrissat B."/>
            <person name="Ohm R."/>
            <person name="Kuo A."/>
            <person name="Yan J."/>
            <person name="Lipzen A."/>
            <person name="Nolan M."/>
            <person name="Labutti K."/>
            <person name="Barry K."/>
            <person name="Goldstein A."/>
            <person name="Labbe J."/>
            <person name="Schadt C."/>
            <person name="Tuskan G."/>
            <person name="Grigoriev I."/>
            <person name="Martin F."/>
            <person name="Vilgalys R."/>
            <person name="Bonito G."/>
        </authorList>
    </citation>
    <scope>NUCLEOTIDE SEQUENCE [LARGE SCALE GENOMIC DNA]</scope>
    <source>
        <strain evidence="4 5">AG-77</strain>
    </source>
</reference>
<dbReference type="OrthoDB" id="16564at2759"/>
<evidence type="ECO:0000256" key="1">
    <source>
        <dbReference type="SAM" id="MobiDB-lite"/>
    </source>
</evidence>
<feature type="compositionally biased region" description="Basic and acidic residues" evidence="1">
    <location>
        <begin position="627"/>
        <end position="648"/>
    </location>
</feature>
<gene>
    <name evidence="4" type="ORF">K457DRAFT_12898</name>
</gene>
<sequence>MASNSKDGPPLGDNILLLPSSQATTPSMTTASSFQDENSLNSSSFNPLHAQNHLTPHSNNNNNITSSPSVQPLATEQQPVNSFSPLRSASSISSRSSTSSSSIGRSGGRQGPFSSTAADTLTAATTQPIAVASSSVSATAHAGEGVISGRGRPAKDSPYSANREHGSKASQLLHTYILTPFQSLQLYLSTSTRDREASASTYHPAVRKLPPWLLPHYRGRKPVIRSTVLRPLCRLLLLAVILAVLIVSTLFYSFREGQPELSDYGALTEFNWTPINPRSYLSPMNASFGENYDVLLDGHSHSTYSDGRMSPETLLKWHIANGYNAVVVSDHNNISGGLAALEIAESEEYAGKITVIPAMELTTCRLHMNLIGINETIDFAIKKWPTDDELRQTIARTHELGGLAIINHIPWSNTTEYGYELPRMQNHPSRELLVDMGIDGFEIANGGTLDTISLKFIQDHNLLLITGADVHYPDSNAFSWTILNTNGNRTIDNIMAQLKARRTSFLFDPTGTQPLAYPPENPRYYKSAPPTLLGQYFQMFWIDQTGMYSFSPTGGFCHQEYVTIRWKLIGYFIAWVLVGFLLFEAARLVVVGCCWGPFLRRRRYLRKKKWLEEEEGLVVAGSGSDGDGERRTNVDAGRHELEEQQQRV</sequence>
<dbReference type="Gene3D" id="3.20.20.140">
    <property type="entry name" value="Metal-dependent hydrolases"/>
    <property type="match status" value="1"/>
</dbReference>
<dbReference type="Pfam" id="PF02811">
    <property type="entry name" value="PHP"/>
    <property type="match status" value="1"/>
</dbReference>
<dbReference type="InterPro" id="IPR052018">
    <property type="entry name" value="PHP_domain"/>
</dbReference>